<dbReference type="Pfam" id="PF04413">
    <property type="entry name" value="Glycos_transf_N"/>
    <property type="match status" value="1"/>
</dbReference>
<evidence type="ECO:0000313" key="12">
    <source>
        <dbReference type="EMBL" id="SFK61062.1"/>
    </source>
</evidence>
<dbReference type="InterPro" id="IPR038107">
    <property type="entry name" value="Glycos_transf_N_sf"/>
</dbReference>
<dbReference type="UniPathway" id="UPA00958"/>
<comment type="function">
    <text evidence="1 10">Involved in lipopolysaccharide (LPS) biosynthesis. Catalyzes the transfer of 3-deoxy-D-manno-octulosonate (Kdo) residue(s) from CMP-Kdo to lipid IV(A), the tetraacyldisaccharide-1,4'-bisphosphate precursor of lipid A.</text>
</comment>
<feature type="active site" description="Proton acceptor" evidence="8">
    <location>
        <position position="71"/>
    </location>
</feature>
<name>A0A1I4AWT9_9RHOB</name>
<evidence type="ECO:0000256" key="8">
    <source>
        <dbReference type="PIRSR" id="PIRSR639901-1"/>
    </source>
</evidence>
<dbReference type="GO" id="GO:0009244">
    <property type="term" value="P:lipopolysaccharide core region biosynthetic process"/>
    <property type="evidence" value="ECO:0007669"/>
    <property type="project" value="UniProtKB-UniRule"/>
</dbReference>
<evidence type="ECO:0000256" key="6">
    <source>
        <dbReference type="ARBA" id="ARBA00031445"/>
    </source>
</evidence>
<protein>
    <recommendedName>
        <fullName evidence="4 10">3-deoxy-D-manno-octulosonic acid transferase</fullName>
        <shortName evidence="10">Kdo transferase</shortName>
        <ecNumber evidence="3 10">2.4.99.12</ecNumber>
    </recommendedName>
    <alternativeName>
        <fullName evidence="6 10">Lipid IV(A) 3-deoxy-D-manno-octulosonic acid transferase</fullName>
    </alternativeName>
</protein>
<evidence type="ECO:0000256" key="5">
    <source>
        <dbReference type="ARBA" id="ARBA00022679"/>
    </source>
</evidence>
<dbReference type="GO" id="GO:0009245">
    <property type="term" value="P:lipid A biosynthetic process"/>
    <property type="evidence" value="ECO:0007669"/>
    <property type="project" value="TreeGrafter"/>
</dbReference>
<evidence type="ECO:0000256" key="2">
    <source>
        <dbReference type="ARBA" id="ARBA00004713"/>
    </source>
</evidence>
<evidence type="ECO:0000256" key="7">
    <source>
        <dbReference type="ARBA" id="ARBA00049183"/>
    </source>
</evidence>
<dbReference type="RefSeq" id="WP_093320178.1">
    <property type="nucleotide sequence ID" value="NZ_FOSZ01000001.1"/>
</dbReference>
<feature type="domain" description="3-deoxy-D-manno-octulosonic-acid transferase N-terminal" evidence="11">
    <location>
        <begin position="43"/>
        <end position="218"/>
    </location>
</feature>
<dbReference type="InterPro" id="IPR039901">
    <property type="entry name" value="Kdotransferase"/>
</dbReference>
<evidence type="ECO:0000256" key="3">
    <source>
        <dbReference type="ARBA" id="ARBA00012621"/>
    </source>
</evidence>
<accession>A0A1I4AWT9</accession>
<dbReference type="Gene3D" id="3.40.50.11720">
    <property type="entry name" value="3-Deoxy-D-manno-octulosonic-acid transferase, N-terminal domain"/>
    <property type="match status" value="1"/>
</dbReference>
<proteinExistence type="inferred from homology"/>
<dbReference type="Proteomes" id="UP000198851">
    <property type="component" value="Unassembled WGS sequence"/>
</dbReference>
<comment type="catalytic activity">
    <reaction evidence="7 10">
        <text>lipid IVA (E. coli) + CMP-3-deoxy-beta-D-manno-octulosonate = alpha-Kdo-(2-&gt;6)-lipid IVA (E. coli) + CMP + H(+)</text>
        <dbReference type="Rhea" id="RHEA:28066"/>
        <dbReference type="ChEBI" id="CHEBI:15378"/>
        <dbReference type="ChEBI" id="CHEBI:58603"/>
        <dbReference type="ChEBI" id="CHEBI:60364"/>
        <dbReference type="ChEBI" id="CHEBI:60377"/>
        <dbReference type="ChEBI" id="CHEBI:85987"/>
        <dbReference type="EC" id="2.4.99.12"/>
    </reaction>
</comment>
<evidence type="ECO:0000256" key="9">
    <source>
        <dbReference type="PIRSR" id="PIRSR639901-2"/>
    </source>
</evidence>
<keyword evidence="10" id="KW-0472">Membrane</keyword>
<dbReference type="PANTHER" id="PTHR42755">
    <property type="entry name" value="3-DEOXY-MANNO-OCTULOSONATE CYTIDYLYLTRANSFERASE"/>
    <property type="match status" value="1"/>
</dbReference>
<sequence>MTSNKPLTGGLALSAYAVASRAIPLIAPPLLRRRLKHGKEDAERWREKLGEPTAKRPDGPLVWLHAVGLGEVLALRGLITSMSAQNPTLNFLVTSTARSSAQVMGSNLPPRTIHQFLPLDAPQYLRKFLDHWRPDLSIWSEQDLWPNAILQADARAIPVALVNARITDASLQKRRLGRALYAAMFARMSLIAAQEERTAANLRNLGAQNVRVTGSLKSAAPALGYDTEALTAAKALFAHRTPWLAASTHQGDETVALQAQQALCAQPSAPLLILAPRDIARARQIAQQVSALGLTPQLRSEGIALSDATQVYIADTYGELGLFYRLCDRALIGGGFDAIGGHNPWEAAALDCAILHGPDTANFEADYRQLHDADAATQTSAATLSTDLSQTDHATKIHNARALSDAARDALTPLAADLCALMPKASE</sequence>
<feature type="site" description="Transition state stabilizer" evidence="9">
    <location>
        <position position="141"/>
    </location>
</feature>
<dbReference type="GO" id="GO:0005886">
    <property type="term" value="C:plasma membrane"/>
    <property type="evidence" value="ECO:0007669"/>
    <property type="project" value="UniProtKB-SubCell"/>
</dbReference>
<evidence type="ECO:0000256" key="1">
    <source>
        <dbReference type="ARBA" id="ARBA00003394"/>
    </source>
</evidence>
<dbReference type="AlphaFoldDB" id="A0A1I4AWT9"/>
<feature type="site" description="Transition state stabilizer" evidence="9">
    <location>
        <position position="217"/>
    </location>
</feature>
<evidence type="ECO:0000313" key="13">
    <source>
        <dbReference type="Proteomes" id="UP000198851"/>
    </source>
</evidence>
<gene>
    <name evidence="12" type="ORF">SAMN04488036_101660</name>
</gene>
<keyword evidence="5 10" id="KW-0808">Transferase</keyword>
<keyword evidence="13" id="KW-1185">Reference proteome</keyword>
<dbReference type="STRING" id="1280847.SAMN04488036_101660"/>
<evidence type="ECO:0000256" key="10">
    <source>
        <dbReference type="RuleBase" id="RU365103"/>
    </source>
</evidence>
<dbReference type="EMBL" id="FOSZ01000001">
    <property type="protein sequence ID" value="SFK61062.1"/>
    <property type="molecule type" value="Genomic_DNA"/>
</dbReference>
<evidence type="ECO:0000259" key="11">
    <source>
        <dbReference type="Pfam" id="PF04413"/>
    </source>
</evidence>
<keyword evidence="10" id="KW-0448">Lipopolysaccharide biosynthesis</keyword>
<dbReference type="EC" id="2.4.99.12" evidence="3 10"/>
<reference evidence="13" key="1">
    <citation type="submission" date="2016-10" db="EMBL/GenBank/DDBJ databases">
        <authorList>
            <person name="Varghese N."/>
            <person name="Submissions S."/>
        </authorList>
    </citation>
    <scope>NUCLEOTIDE SEQUENCE [LARGE SCALE GENOMIC DNA]</scope>
    <source>
        <strain evidence="13">DSM 28453</strain>
    </source>
</reference>
<comment type="similarity">
    <text evidence="10">Belongs to the glycosyltransferase group 1 family.</text>
</comment>
<organism evidence="12 13">
    <name type="scientific">Shimia haliotis</name>
    <dbReference type="NCBI Taxonomy" id="1280847"/>
    <lineage>
        <taxon>Bacteria</taxon>
        <taxon>Pseudomonadati</taxon>
        <taxon>Pseudomonadota</taxon>
        <taxon>Alphaproteobacteria</taxon>
        <taxon>Rhodobacterales</taxon>
        <taxon>Roseobacteraceae</taxon>
    </lineage>
</organism>
<dbReference type="OrthoDB" id="9789797at2"/>
<comment type="subcellular location">
    <subcellularLocation>
        <location evidence="10">Cell membrane</location>
    </subcellularLocation>
</comment>
<dbReference type="Gene3D" id="3.40.50.2000">
    <property type="entry name" value="Glycogen Phosphorylase B"/>
    <property type="match status" value="1"/>
</dbReference>
<dbReference type="GO" id="GO:0043842">
    <property type="term" value="F:Kdo transferase activity"/>
    <property type="evidence" value="ECO:0007669"/>
    <property type="project" value="UniProtKB-EC"/>
</dbReference>
<dbReference type="PANTHER" id="PTHR42755:SF1">
    <property type="entry name" value="3-DEOXY-D-MANNO-OCTULOSONIC ACID TRANSFERASE, MITOCHONDRIAL-RELATED"/>
    <property type="match status" value="1"/>
</dbReference>
<evidence type="ECO:0000256" key="4">
    <source>
        <dbReference type="ARBA" id="ARBA00019077"/>
    </source>
</evidence>
<keyword evidence="10" id="KW-1003">Cell membrane</keyword>
<dbReference type="InterPro" id="IPR007507">
    <property type="entry name" value="Glycos_transf_N"/>
</dbReference>
<comment type="pathway">
    <text evidence="2 10">Bacterial outer membrane biogenesis; LPS core biosynthesis.</text>
</comment>